<dbReference type="AlphaFoldDB" id="A0A453PCJ0"/>
<reference evidence="2" key="2">
    <citation type="journal article" date="2017" name="Nat. Plants">
        <title>The Aegilops tauschii genome reveals multiple impacts of transposons.</title>
        <authorList>
            <person name="Zhao G."/>
            <person name="Zou C."/>
            <person name="Li K."/>
            <person name="Wang K."/>
            <person name="Li T."/>
            <person name="Gao L."/>
            <person name="Zhang X."/>
            <person name="Wang H."/>
            <person name="Yang Z."/>
            <person name="Liu X."/>
            <person name="Jiang W."/>
            <person name="Mao L."/>
            <person name="Kong X."/>
            <person name="Jiao Y."/>
            <person name="Jia J."/>
        </authorList>
    </citation>
    <scope>NUCLEOTIDE SEQUENCE [LARGE SCALE GENOMIC DNA]</scope>
    <source>
        <strain evidence="2">cv. AL8/78</strain>
    </source>
</reference>
<reference evidence="1" key="5">
    <citation type="journal article" date="2021" name="G3 (Bethesda)">
        <title>Aegilops tauschii genome assembly Aet v5.0 features greater sequence contiguity and improved annotation.</title>
        <authorList>
            <person name="Wang L."/>
            <person name="Zhu T."/>
            <person name="Rodriguez J.C."/>
            <person name="Deal K.R."/>
            <person name="Dubcovsky J."/>
            <person name="McGuire P.E."/>
            <person name="Lux T."/>
            <person name="Spannagl M."/>
            <person name="Mayer K.F.X."/>
            <person name="Baldrich P."/>
            <person name="Meyers B.C."/>
            <person name="Huo N."/>
            <person name="Gu Y.Q."/>
            <person name="Zhou H."/>
            <person name="Devos K.M."/>
            <person name="Bennetzen J.L."/>
            <person name="Unver T."/>
            <person name="Budak H."/>
            <person name="Gulick P.J."/>
            <person name="Galiba G."/>
            <person name="Kalapos B."/>
            <person name="Nelson D.R."/>
            <person name="Li P."/>
            <person name="You F.M."/>
            <person name="Luo M.C."/>
            <person name="Dvorak J."/>
        </authorList>
    </citation>
    <scope>NUCLEOTIDE SEQUENCE [LARGE SCALE GENOMIC DNA]</scope>
    <source>
        <strain evidence="1">cv. AL8/78</strain>
    </source>
</reference>
<proteinExistence type="predicted"/>
<organism evidence="1 2">
    <name type="scientific">Aegilops tauschii subsp. strangulata</name>
    <name type="common">Goatgrass</name>
    <dbReference type="NCBI Taxonomy" id="200361"/>
    <lineage>
        <taxon>Eukaryota</taxon>
        <taxon>Viridiplantae</taxon>
        <taxon>Streptophyta</taxon>
        <taxon>Embryophyta</taxon>
        <taxon>Tracheophyta</taxon>
        <taxon>Spermatophyta</taxon>
        <taxon>Magnoliopsida</taxon>
        <taxon>Liliopsida</taxon>
        <taxon>Poales</taxon>
        <taxon>Poaceae</taxon>
        <taxon>BOP clade</taxon>
        <taxon>Pooideae</taxon>
        <taxon>Triticodae</taxon>
        <taxon>Triticeae</taxon>
        <taxon>Triticinae</taxon>
        <taxon>Aegilops</taxon>
    </lineage>
</organism>
<dbReference type="Gramene" id="AET6Gv20687300.10">
    <property type="protein sequence ID" value="AET6Gv20687300.10"/>
    <property type="gene ID" value="AET6Gv20687300"/>
</dbReference>
<keyword evidence="2" id="KW-1185">Reference proteome</keyword>
<reference evidence="1" key="3">
    <citation type="journal article" date="2017" name="Nature">
        <title>Genome sequence of the progenitor of the wheat D genome Aegilops tauschii.</title>
        <authorList>
            <person name="Luo M.C."/>
            <person name="Gu Y.Q."/>
            <person name="Puiu D."/>
            <person name="Wang H."/>
            <person name="Twardziok S.O."/>
            <person name="Deal K.R."/>
            <person name="Huo N."/>
            <person name="Zhu T."/>
            <person name="Wang L."/>
            <person name="Wang Y."/>
            <person name="McGuire P.E."/>
            <person name="Liu S."/>
            <person name="Long H."/>
            <person name="Ramasamy R.K."/>
            <person name="Rodriguez J.C."/>
            <person name="Van S.L."/>
            <person name="Yuan L."/>
            <person name="Wang Z."/>
            <person name="Xia Z."/>
            <person name="Xiao L."/>
            <person name="Anderson O.D."/>
            <person name="Ouyang S."/>
            <person name="Liang Y."/>
            <person name="Zimin A.V."/>
            <person name="Pertea G."/>
            <person name="Qi P."/>
            <person name="Bennetzen J.L."/>
            <person name="Dai X."/>
            <person name="Dawson M.W."/>
            <person name="Muller H.G."/>
            <person name="Kugler K."/>
            <person name="Rivarola-Duarte L."/>
            <person name="Spannagl M."/>
            <person name="Mayer K.F.X."/>
            <person name="Lu F.H."/>
            <person name="Bevan M.W."/>
            <person name="Leroy P."/>
            <person name="Li P."/>
            <person name="You F.M."/>
            <person name="Sun Q."/>
            <person name="Liu Z."/>
            <person name="Lyons E."/>
            <person name="Wicker T."/>
            <person name="Salzberg S.L."/>
            <person name="Devos K.M."/>
            <person name="Dvorak J."/>
        </authorList>
    </citation>
    <scope>NUCLEOTIDE SEQUENCE [LARGE SCALE GENOMIC DNA]</scope>
    <source>
        <strain evidence="1">cv. AL8/78</strain>
    </source>
</reference>
<reference evidence="2" key="1">
    <citation type="journal article" date="2014" name="Science">
        <title>Ancient hybridizations among the ancestral genomes of bread wheat.</title>
        <authorList>
            <consortium name="International Wheat Genome Sequencing Consortium,"/>
            <person name="Marcussen T."/>
            <person name="Sandve S.R."/>
            <person name="Heier L."/>
            <person name="Spannagl M."/>
            <person name="Pfeifer M."/>
            <person name="Jakobsen K.S."/>
            <person name="Wulff B.B."/>
            <person name="Steuernagel B."/>
            <person name="Mayer K.F."/>
            <person name="Olsen O.A."/>
        </authorList>
    </citation>
    <scope>NUCLEOTIDE SEQUENCE [LARGE SCALE GENOMIC DNA]</scope>
    <source>
        <strain evidence="2">cv. AL8/78</strain>
    </source>
</reference>
<evidence type="ECO:0000313" key="1">
    <source>
        <dbReference type="EnsemblPlants" id="AET6Gv20687300.10"/>
    </source>
</evidence>
<reference evidence="1" key="4">
    <citation type="submission" date="2019-03" db="UniProtKB">
        <authorList>
            <consortium name="EnsemblPlants"/>
        </authorList>
    </citation>
    <scope>IDENTIFICATION</scope>
</reference>
<dbReference type="EnsemblPlants" id="AET6Gv20687300.10">
    <property type="protein sequence ID" value="AET6Gv20687300.10"/>
    <property type="gene ID" value="AET6Gv20687300"/>
</dbReference>
<accession>A0A453PCJ0</accession>
<dbReference type="Proteomes" id="UP000015105">
    <property type="component" value="Chromosome 6D"/>
</dbReference>
<evidence type="ECO:0000313" key="2">
    <source>
        <dbReference type="Proteomes" id="UP000015105"/>
    </source>
</evidence>
<sequence>MCPERRAERLSVSALLLLLCNYLVGIRITNRKSVVQKLKSFPLFRVKRILF</sequence>
<protein>
    <submittedName>
        <fullName evidence="1">Uncharacterized protein</fullName>
    </submittedName>
</protein>
<name>A0A453PCJ0_AEGTS</name>